<keyword evidence="8" id="KW-0350">Heme biosynthesis</keyword>
<dbReference type="InterPro" id="IPR003780">
    <property type="entry name" value="COX15/CtaA_fam"/>
</dbReference>
<dbReference type="GO" id="GO:0016491">
    <property type="term" value="F:oxidoreductase activity"/>
    <property type="evidence" value="ECO:0007669"/>
    <property type="project" value="UniProtKB-KW"/>
</dbReference>
<comment type="subcellular location">
    <subcellularLocation>
        <location evidence="1">Membrane</location>
        <topology evidence="1">Multi-pass membrane protein</topology>
    </subcellularLocation>
</comment>
<feature type="transmembrane region" description="Helical" evidence="13">
    <location>
        <begin position="175"/>
        <end position="196"/>
    </location>
</feature>
<keyword evidence="2" id="KW-1003">Cell membrane</keyword>
<evidence type="ECO:0000256" key="5">
    <source>
        <dbReference type="ARBA" id="ARBA00022989"/>
    </source>
</evidence>
<proteinExistence type="predicted"/>
<dbReference type="EMBL" id="QMIG01000013">
    <property type="protein sequence ID" value="RAW13198.1"/>
    <property type="molecule type" value="Genomic_DNA"/>
</dbReference>
<gene>
    <name evidence="14" type="ORF">DPM12_12690</name>
</gene>
<dbReference type="PANTHER" id="PTHR35457:SF1">
    <property type="entry name" value="HEME A SYNTHASE"/>
    <property type="match status" value="1"/>
</dbReference>
<keyword evidence="4" id="KW-0479">Metal-binding</keyword>
<feature type="compositionally biased region" description="Polar residues" evidence="12">
    <location>
        <begin position="27"/>
        <end position="36"/>
    </location>
</feature>
<comment type="pathway">
    <text evidence="11">Porphyrin-containing compound metabolism.</text>
</comment>
<evidence type="ECO:0000256" key="11">
    <source>
        <dbReference type="ARBA" id="ARBA00023444"/>
    </source>
</evidence>
<sequence length="362" mass="37895">MSGTGPNGHEPARPGEGAADPIMPTSYHDTVTSQSPDAPPSALSRALRRLPLPSERALRILAYASLATQAGIIVTGGAVRLTDSGLGCPEWPRCTEESWTASPEMGSHGALEFGNRLLTFVLGVVALAMLLAVVRTLVSHRPRRDLLYPAIFLLGVIPAQAVIGGITVWTGLNPWVVQFHYLVSAVLVGVATVMVRRARRPAAVPPQPAGTPWLERLALVMLAAVAITIYMGTVTTGSGPHAGDPDAPRIGFDITTVTQFHVHAAVFTLGLAIGVFFAARLSGSAPHAARASARLVGVLVVQGAIGGMQYGLGLPEVLVALHLAGSALIVMAAVDTWYVTRWMPPEQPPASARPARQPAASE</sequence>
<organism evidence="14 15">
    <name type="scientific">Phytoactinopolyspora halophila</name>
    <dbReference type="NCBI Taxonomy" id="1981511"/>
    <lineage>
        <taxon>Bacteria</taxon>
        <taxon>Bacillati</taxon>
        <taxon>Actinomycetota</taxon>
        <taxon>Actinomycetes</taxon>
        <taxon>Jiangellales</taxon>
        <taxon>Jiangellaceae</taxon>
        <taxon>Phytoactinopolyspora</taxon>
    </lineage>
</organism>
<feature type="region of interest" description="Disordered" evidence="12">
    <location>
        <begin position="1"/>
        <end position="42"/>
    </location>
</feature>
<evidence type="ECO:0000256" key="1">
    <source>
        <dbReference type="ARBA" id="ARBA00004141"/>
    </source>
</evidence>
<keyword evidence="10" id="KW-1015">Disulfide bond</keyword>
<evidence type="ECO:0000256" key="9">
    <source>
        <dbReference type="ARBA" id="ARBA00023136"/>
    </source>
</evidence>
<feature type="transmembrane region" description="Helical" evidence="13">
    <location>
        <begin position="217"/>
        <end position="240"/>
    </location>
</feature>
<feature type="transmembrane region" description="Helical" evidence="13">
    <location>
        <begin position="318"/>
        <end position="339"/>
    </location>
</feature>
<evidence type="ECO:0000313" key="14">
    <source>
        <dbReference type="EMBL" id="RAW13198.1"/>
    </source>
</evidence>
<feature type="transmembrane region" description="Helical" evidence="13">
    <location>
        <begin position="57"/>
        <end position="79"/>
    </location>
</feature>
<dbReference type="Proteomes" id="UP000250462">
    <property type="component" value="Unassembled WGS sequence"/>
</dbReference>
<dbReference type="InterPro" id="IPR050450">
    <property type="entry name" value="COX15/CtaA_HemeA_synthase"/>
</dbReference>
<evidence type="ECO:0000256" key="10">
    <source>
        <dbReference type="ARBA" id="ARBA00023157"/>
    </source>
</evidence>
<feature type="transmembrane region" description="Helical" evidence="13">
    <location>
        <begin position="291"/>
        <end position="312"/>
    </location>
</feature>
<reference evidence="14 15" key="1">
    <citation type="submission" date="2018-06" db="EMBL/GenBank/DDBJ databases">
        <title>Phytoactinopolyspora halophila sp. nov., a novel halophilic actinomycete isolated from a saline soil in China.</title>
        <authorList>
            <person name="Tang S.-K."/>
        </authorList>
    </citation>
    <scope>NUCLEOTIDE SEQUENCE [LARGE SCALE GENOMIC DNA]</scope>
    <source>
        <strain evidence="14 15">YIM 96934</strain>
    </source>
</reference>
<dbReference type="Pfam" id="PF02628">
    <property type="entry name" value="COX15-CtaA"/>
    <property type="match status" value="1"/>
</dbReference>
<dbReference type="PANTHER" id="PTHR35457">
    <property type="entry name" value="HEME A SYNTHASE"/>
    <property type="match status" value="1"/>
</dbReference>
<evidence type="ECO:0000256" key="3">
    <source>
        <dbReference type="ARBA" id="ARBA00022692"/>
    </source>
</evidence>
<keyword evidence="5 13" id="KW-1133">Transmembrane helix</keyword>
<evidence type="ECO:0000256" key="2">
    <source>
        <dbReference type="ARBA" id="ARBA00022475"/>
    </source>
</evidence>
<dbReference type="AlphaFoldDB" id="A0A329QR70"/>
<dbReference type="GO" id="GO:0046872">
    <property type="term" value="F:metal ion binding"/>
    <property type="evidence" value="ECO:0007669"/>
    <property type="project" value="UniProtKB-KW"/>
</dbReference>
<evidence type="ECO:0000256" key="7">
    <source>
        <dbReference type="ARBA" id="ARBA00023004"/>
    </source>
</evidence>
<keyword evidence="7" id="KW-0408">Iron</keyword>
<evidence type="ECO:0000256" key="13">
    <source>
        <dbReference type="SAM" id="Phobius"/>
    </source>
</evidence>
<accession>A0A329QR70</accession>
<name>A0A329QR70_9ACTN</name>
<keyword evidence="9 13" id="KW-0472">Membrane</keyword>
<evidence type="ECO:0000256" key="6">
    <source>
        <dbReference type="ARBA" id="ARBA00023002"/>
    </source>
</evidence>
<feature type="transmembrane region" description="Helical" evidence="13">
    <location>
        <begin position="113"/>
        <end position="134"/>
    </location>
</feature>
<dbReference type="GO" id="GO:0016020">
    <property type="term" value="C:membrane"/>
    <property type="evidence" value="ECO:0007669"/>
    <property type="project" value="UniProtKB-SubCell"/>
</dbReference>
<evidence type="ECO:0000256" key="8">
    <source>
        <dbReference type="ARBA" id="ARBA00023133"/>
    </source>
</evidence>
<protein>
    <submittedName>
        <fullName evidence="14">Heme A synthase</fullName>
    </submittedName>
</protein>
<evidence type="ECO:0000313" key="15">
    <source>
        <dbReference type="Proteomes" id="UP000250462"/>
    </source>
</evidence>
<keyword evidence="3 13" id="KW-0812">Transmembrane</keyword>
<feature type="transmembrane region" description="Helical" evidence="13">
    <location>
        <begin position="260"/>
        <end position="279"/>
    </location>
</feature>
<feature type="transmembrane region" description="Helical" evidence="13">
    <location>
        <begin position="146"/>
        <end position="169"/>
    </location>
</feature>
<dbReference type="GO" id="GO:0006784">
    <property type="term" value="P:heme A biosynthetic process"/>
    <property type="evidence" value="ECO:0007669"/>
    <property type="project" value="InterPro"/>
</dbReference>
<evidence type="ECO:0000256" key="12">
    <source>
        <dbReference type="SAM" id="MobiDB-lite"/>
    </source>
</evidence>
<comment type="caution">
    <text evidence="14">The sequence shown here is derived from an EMBL/GenBank/DDBJ whole genome shotgun (WGS) entry which is preliminary data.</text>
</comment>
<evidence type="ECO:0000256" key="4">
    <source>
        <dbReference type="ARBA" id="ARBA00022723"/>
    </source>
</evidence>
<keyword evidence="6" id="KW-0560">Oxidoreductase</keyword>
<keyword evidence="15" id="KW-1185">Reference proteome</keyword>